<dbReference type="Proteomes" id="UP000003277">
    <property type="component" value="Unassembled WGS sequence"/>
</dbReference>
<feature type="binding site" evidence="9">
    <location>
        <position position="120"/>
    </location>
    <ligand>
        <name>L-histidine</name>
        <dbReference type="ChEBI" id="CHEBI:57595"/>
    </ligand>
</feature>
<feature type="binding site" evidence="9">
    <location>
        <begin position="76"/>
        <end position="78"/>
    </location>
    <ligand>
        <name>L-histidine</name>
        <dbReference type="ChEBI" id="CHEBI:57595"/>
    </ligand>
</feature>
<dbReference type="STRING" id="742743.HMPREF9453_01635"/>
<keyword evidence="12" id="KW-1185">Reference proteome</keyword>
<dbReference type="UniPathway" id="UPA00031">
    <property type="reaction ID" value="UER00006"/>
</dbReference>
<sequence>MARTMDDLKMVHEEEMKNYDRIESAVVSVMRRHGCKIIQTPTFEDYDTYGTYFPQLQREMIKTIGPDGEVLVMRPDVTVPLVKTVAREYPDPSQLLKFGYVSMVFREYYGKSTHGKYFLQSGVEVLGDETPECDGEVMVMAAEFLKSVGIRDMRIDLGTVAYMDALFDELHLTKEQLSQVREYMEKRNLVAFDGLVDGLPITKIQRDVLLELPRLFGDYESTLKRAEGLCLNHGMMEALSRLQKVYEYLDVAGYSDSVQLDFAFTSHMGYYTDMVFKIYADGALYSLISGGRYDSLAAQFQVPRPACGFGLNMNLLYEVMAEEDLLEEMVPSCDLAVVYEEADRDLILTLMDWRHKGYSVLGVSRKNRIIPGDYRMIASYEKGSFLMGEEALSKEEMERKLGGF</sequence>
<comment type="subcellular location">
    <subcellularLocation>
        <location evidence="1 8">Cytoplasm</location>
    </subcellularLocation>
</comment>
<evidence type="ECO:0000256" key="7">
    <source>
        <dbReference type="ARBA" id="ARBA00025246"/>
    </source>
</evidence>
<evidence type="ECO:0000256" key="2">
    <source>
        <dbReference type="ARBA" id="ARBA00004667"/>
    </source>
</evidence>
<keyword evidence="6 8" id="KW-0963">Cytoplasm</keyword>
<feature type="binding site" evidence="9">
    <location>
        <position position="124"/>
    </location>
    <ligand>
        <name>L-histidine</name>
        <dbReference type="ChEBI" id="CHEBI:57595"/>
    </ligand>
</feature>
<dbReference type="HAMAP" id="MF_00125">
    <property type="entry name" value="HisZ"/>
    <property type="match status" value="1"/>
</dbReference>
<proteinExistence type="inferred from homology"/>
<evidence type="ECO:0000256" key="1">
    <source>
        <dbReference type="ARBA" id="ARBA00004496"/>
    </source>
</evidence>
<dbReference type="InterPro" id="IPR041715">
    <property type="entry name" value="HisRS-like_core"/>
</dbReference>
<comment type="caution">
    <text evidence="11">The sequence shown here is derived from an EMBL/GenBank/DDBJ whole genome shotgun (WGS) entry which is preliminary data.</text>
</comment>
<feature type="domain" description="Class II Histidinyl-tRNA synthetase (HisRS)-like catalytic core" evidence="10">
    <location>
        <begin position="11"/>
        <end position="314"/>
    </location>
</feature>
<dbReference type="OrthoDB" id="9800814at2"/>
<dbReference type="GO" id="GO:0140096">
    <property type="term" value="F:catalytic activity, acting on a protein"/>
    <property type="evidence" value="ECO:0007669"/>
    <property type="project" value="UniProtKB-ARBA"/>
</dbReference>
<feature type="binding site" evidence="9">
    <location>
        <position position="106"/>
    </location>
    <ligand>
        <name>L-histidine</name>
        <dbReference type="ChEBI" id="CHEBI:57595"/>
    </ligand>
</feature>
<dbReference type="InterPro" id="IPR004516">
    <property type="entry name" value="HisRS/HisZ"/>
</dbReference>
<evidence type="ECO:0000256" key="4">
    <source>
        <dbReference type="ARBA" id="ARBA00011496"/>
    </source>
</evidence>
<dbReference type="GO" id="GO:0016740">
    <property type="term" value="F:transferase activity"/>
    <property type="evidence" value="ECO:0007669"/>
    <property type="project" value="UniProtKB-ARBA"/>
</dbReference>
<dbReference type="EMBL" id="ADLT01000052">
    <property type="protein sequence ID" value="EHO62510.1"/>
    <property type="molecule type" value="Genomic_DNA"/>
</dbReference>
<evidence type="ECO:0000256" key="9">
    <source>
        <dbReference type="PIRSR" id="PIRSR001549-1"/>
    </source>
</evidence>
<dbReference type="GO" id="GO:0006427">
    <property type="term" value="P:histidyl-tRNA aminoacylation"/>
    <property type="evidence" value="ECO:0007669"/>
    <property type="project" value="TreeGrafter"/>
</dbReference>
<comment type="similarity">
    <text evidence="3 8">Belongs to the class-II aminoacyl-tRNA synthetase family. HisZ subfamily.</text>
</comment>
<evidence type="ECO:0000313" key="12">
    <source>
        <dbReference type="Proteomes" id="UP000003277"/>
    </source>
</evidence>
<dbReference type="PANTHER" id="PTHR43707">
    <property type="entry name" value="HISTIDYL-TRNA SYNTHETASE"/>
    <property type="match status" value="1"/>
</dbReference>
<comment type="subunit">
    <text evidence="4 8">Heteromultimer composed of HisG and HisZ subunits.</text>
</comment>
<feature type="binding site" evidence="9">
    <location>
        <begin position="270"/>
        <end position="271"/>
    </location>
    <ligand>
        <name>L-histidine</name>
        <dbReference type="ChEBI" id="CHEBI:57595"/>
    </ligand>
</feature>
<dbReference type="InterPro" id="IPR045864">
    <property type="entry name" value="aa-tRNA-synth_II/BPL/LPL"/>
</dbReference>
<dbReference type="SUPFAM" id="SSF55681">
    <property type="entry name" value="Class II aaRS and biotin synthetases"/>
    <property type="match status" value="1"/>
</dbReference>
<dbReference type="Gene3D" id="3.30.930.10">
    <property type="entry name" value="Bira Bifunctional Protein, Domain 2"/>
    <property type="match status" value="1"/>
</dbReference>
<evidence type="ECO:0000256" key="3">
    <source>
        <dbReference type="ARBA" id="ARBA00005539"/>
    </source>
</evidence>
<dbReference type="InterPro" id="IPR004517">
    <property type="entry name" value="HisZ"/>
</dbReference>
<keyword evidence="8" id="KW-0028">Amino-acid biosynthesis</keyword>
<evidence type="ECO:0000256" key="5">
    <source>
        <dbReference type="ARBA" id="ARBA00020397"/>
    </source>
</evidence>
<dbReference type="GO" id="GO:0005737">
    <property type="term" value="C:cytoplasm"/>
    <property type="evidence" value="ECO:0007669"/>
    <property type="project" value="UniProtKB-SubCell"/>
</dbReference>
<evidence type="ECO:0000313" key="11">
    <source>
        <dbReference type="EMBL" id="EHO62510.1"/>
    </source>
</evidence>
<reference evidence="11 12" key="1">
    <citation type="submission" date="2011-11" db="EMBL/GenBank/DDBJ databases">
        <title>The Genome Sequence of Dialister succinatiphilus YIT 11850.</title>
        <authorList>
            <consortium name="The Broad Institute Genome Sequencing Platform"/>
            <person name="Earl A."/>
            <person name="Ward D."/>
            <person name="Feldgarden M."/>
            <person name="Gevers D."/>
            <person name="Morotomi M."/>
            <person name="Young S.K."/>
            <person name="Zeng Q."/>
            <person name="Gargeya S."/>
            <person name="Fitzgerald M."/>
            <person name="Haas B."/>
            <person name="Abouelleil A."/>
            <person name="Alvarado L."/>
            <person name="Arachchi H.M."/>
            <person name="Berlin A."/>
            <person name="Brown A."/>
            <person name="Chapman S.B."/>
            <person name="Dunbar C."/>
            <person name="Gearin G."/>
            <person name="Goldberg J."/>
            <person name="Griggs A."/>
            <person name="Gujja S."/>
            <person name="Heiman D."/>
            <person name="Howarth C."/>
            <person name="Lui A."/>
            <person name="MacDonald P.J.P."/>
            <person name="Montmayeur A."/>
            <person name="Murphy C."/>
            <person name="Neiman D."/>
            <person name="Pearson M."/>
            <person name="Priest M."/>
            <person name="Roberts A."/>
            <person name="Saif S."/>
            <person name="Shea T."/>
            <person name="Sisk P."/>
            <person name="Stolte C."/>
            <person name="Sykes S."/>
            <person name="Wortman J."/>
            <person name="Nusbaum C."/>
            <person name="Birren B."/>
        </authorList>
    </citation>
    <scope>NUCLEOTIDE SEQUENCE [LARGE SCALE GENOMIC DNA]</scope>
    <source>
        <strain evidence="11 12">YIT 11850</strain>
    </source>
</reference>
<dbReference type="Pfam" id="PF13393">
    <property type="entry name" value="tRNA-synt_His"/>
    <property type="match status" value="1"/>
</dbReference>
<evidence type="ECO:0000256" key="8">
    <source>
        <dbReference type="HAMAP-Rule" id="MF_00125"/>
    </source>
</evidence>
<dbReference type="eggNOG" id="COG3705">
    <property type="taxonomic scope" value="Bacteria"/>
</dbReference>
<organism evidence="11 12">
    <name type="scientific">Dialister succinatiphilus YIT 11850</name>
    <dbReference type="NCBI Taxonomy" id="742743"/>
    <lineage>
        <taxon>Bacteria</taxon>
        <taxon>Bacillati</taxon>
        <taxon>Bacillota</taxon>
        <taxon>Negativicutes</taxon>
        <taxon>Veillonellales</taxon>
        <taxon>Veillonellaceae</taxon>
        <taxon>Dialister</taxon>
    </lineage>
</organism>
<comment type="miscellaneous">
    <text evidence="8">This function is generally fulfilled by the C-terminal part of HisG, which is missing in some bacteria such as this one.</text>
</comment>
<gene>
    <name evidence="8" type="primary">hisZ</name>
    <name evidence="11" type="ORF">HMPREF9453_01635</name>
</gene>
<dbReference type="HOGENOM" id="CLU_025113_0_0_9"/>
<name>H1D1Z7_9FIRM</name>
<dbReference type="AlphaFoldDB" id="H1D1Z7"/>
<dbReference type="GO" id="GO:0000105">
    <property type="term" value="P:L-histidine biosynthetic process"/>
    <property type="evidence" value="ECO:0007669"/>
    <property type="project" value="UniProtKB-UniRule"/>
</dbReference>
<protein>
    <recommendedName>
        <fullName evidence="5 8">ATP phosphoribosyltransferase regulatory subunit</fullName>
    </recommendedName>
</protein>
<keyword evidence="8" id="KW-0368">Histidine biosynthesis</keyword>
<evidence type="ECO:0000259" key="10">
    <source>
        <dbReference type="Pfam" id="PF13393"/>
    </source>
</evidence>
<dbReference type="GO" id="GO:0004821">
    <property type="term" value="F:histidine-tRNA ligase activity"/>
    <property type="evidence" value="ECO:0007669"/>
    <property type="project" value="TreeGrafter"/>
</dbReference>
<dbReference type="CDD" id="cd00773">
    <property type="entry name" value="HisRS-like_core"/>
    <property type="match status" value="1"/>
</dbReference>
<dbReference type="RefSeq" id="WP_008860129.1">
    <property type="nucleotide sequence ID" value="NZ_JH591188.1"/>
</dbReference>
<dbReference type="PATRIC" id="fig|742743.3.peg.1669"/>
<dbReference type="PIRSF" id="PIRSF001549">
    <property type="entry name" value="His-tRNA_synth"/>
    <property type="match status" value="1"/>
</dbReference>
<comment type="pathway">
    <text evidence="2 8">Amino-acid biosynthesis; L-histidine biosynthesis; L-histidine from 5-phospho-alpha-D-ribose 1-diphosphate: step 1/9.</text>
</comment>
<comment type="function">
    <text evidence="7 8">Required for the first step of histidine biosynthesis. May allow the feedback regulation of ATP phosphoribosyltransferase activity by histidine.</text>
</comment>
<dbReference type="PANTHER" id="PTHR43707:SF1">
    <property type="entry name" value="HISTIDINE--TRNA LIGASE, MITOCHONDRIAL-RELATED"/>
    <property type="match status" value="1"/>
</dbReference>
<evidence type="ECO:0000256" key="6">
    <source>
        <dbReference type="ARBA" id="ARBA00022490"/>
    </source>
</evidence>
<accession>H1D1Z7</accession>